<dbReference type="Proteomes" id="UP000254978">
    <property type="component" value="Unassembled WGS sequence"/>
</dbReference>
<dbReference type="InterPro" id="IPR044068">
    <property type="entry name" value="CB"/>
</dbReference>
<dbReference type="Pfam" id="PF00589">
    <property type="entry name" value="Phage_integrase"/>
    <property type="match status" value="1"/>
</dbReference>
<keyword evidence="3" id="KW-0233">DNA recombination</keyword>
<evidence type="ECO:0000259" key="6">
    <source>
        <dbReference type="PROSITE" id="PS51900"/>
    </source>
</evidence>
<dbReference type="InterPro" id="IPR050090">
    <property type="entry name" value="Tyrosine_recombinase_XerCD"/>
</dbReference>
<reference evidence="7 8" key="1">
    <citation type="submission" date="2018-06" db="EMBL/GenBank/DDBJ databases">
        <authorList>
            <consortium name="Pathogen Informatics"/>
            <person name="Doyle S."/>
        </authorList>
    </citation>
    <scope>NUCLEOTIDE SEQUENCE [LARGE SCALE GENOMIC DNA]</scope>
    <source>
        <strain evidence="7 8">NCTC10821</strain>
    </source>
</reference>
<dbReference type="CDD" id="cd01189">
    <property type="entry name" value="INT_ICEBs1_C_like"/>
    <property type="match status" value="1"/>
</dbReference>
<protein>
    <submittedName>
        <fullName evidence="7">Phage integrase family protein</fullName>
    </submittedName>
</protein>
<keyword evidence="2 4" id="KW-0238">DNA-binding</keyword>
<dbReference type="GO" id="GO:0015074">
    <property type="term" value="P:DNA integration"/>
    <property type="evidence" value="ECO:0007669"/>
    <property type="project" value="InterPro"/>
</dbReference>
<dbReference type="SUPFAM" id="SSF56349">
    <property type="entry name" value="DNA breaking-rejoining enzymes"/>
    <property type="match status" value="1"/>
</dbReference>
<dbReference type="GO" id="GO:0003677">
    <property type="term" value="F:DNA binding"/>
    <property type="evidence" value="ECO:0007669"/>
    <property type="project" value="UniProtKB-UniRule"/>
</dbReference>
<proteinExistence type="inferred from homology"/>
<gene>
    <name evidence="7" type="primary">xerC_3</name>
    <name evidence="7" type="ORF">NCTC10821_05877</name>
</gene>
<dbReference type="PROSITE" id="PS51900">
    <property type="entry name" value="CB"/>
    <property type="match status" value="1"/>
</dbReference>
<dbReference type="PANTHER" id="PTHR30349:SF41">
    <property type="entry name" value="INTEGRASE_RECOMBINASE PROTEIN MJ0367-RELATED"/>
    <property type="match status" value="1"/>
</dbReference>
<evidence type="ECO:0000259" key="5">
    <source>
        <dbReference type="PROSITE" id="PS51898"/>
    </source>
</evidence>
<accession>A0A378TNF0</accession>
<dbReference type="InterPro" id="IPR010998">
    <property type="entry name" value="Integrase_recombinase_N"/>
</dbReference>
<organism evidence="7 8">
    <name type="scientific">Mycolicibacterium tokaiense</name>
    <dbReference type="NCBI Taxonomy" id="39695"/>
    <lineage>
        <taxon>Bacteria</taxon>
        <taxon>Bacillati</taxon>
        <taxon>Actinomycetota</taxon>
        <taxon>Actinomycetes</taxon>
        <taxon>Mycobacteriales</taxon>
        <taxon>Mycobacteriaceae</taxon>
        <taxon>Mycolicibacterium</taxon>
    </lineage>
</organism>
<dbReference type="PROSITE" id="PS51898">
    <property type="entry name" value="TYR_RECOMBINASE"/>
    <property type="match status" value="1"/>
</dbReference>
<dbReference type="RefSeq" id="WP_264038804.1">
    <property type="nucleotide sequence ID" value="NZ_AP022600.1"/>
</dbReference>
<dbReference type="Gene3D" id="1.10.443.10">
    <property type="entry name" value="Intergrase catalytic core"/>
    <property type="match status" value="1"/>
</dbReference>
<evidence type="ECO:0000313" key="8">
    <source>
        <dbReference type="Proteomes" id="UP000254978"/>
    </source>
</evidence>
<comment type="similarity">
    <text evidence="1">Belongs to the 'phage' integrase family.</text>
</comment>
<sequence>MASWLEHWRESSLEASDRKVTTKSLYSSLCRKHLEGGDIGAKRLDRLKPSDVEAMIVGLRMKGLADSTVRQVYTVLRQALDVAVRDGLLASNPAAKVKRPGVARREAKYLPSGDVARLLEAARPLRYYVAVLLMATTGLRRGEVCGLSWEDVDLVAGELRVRRTLSRVTGGLVLDTVKTERSRRRIPVHSGMVIDCPEGLAQAAGGGTPRSRRPMDRHRNGVLHAVGIDG</sequence>
<dbReference type="InterPro" id="IPR002104">
    <property type="entry name" value="Integrase_catalytic"/>
</dbReference>
<evidence type="ECO:0000313" key="7">
    <source>
        <dbReference type="EMBL" id="STZ62308.1"/>
    </source>
</evidence>
<dbReference type="EMBL" id="UGQT01000001">
    <property type="protein sequence ID" value="STZ62308.1"/>
    <property type="molecule type" value="Genomic_DNA"/>
</dbReference>
<dbReference type="InterPro" id="IPR013762">
    <property type="entry name" value="Integrase-like_cat_sf"/>
</dbReference>
<dbReference type="PANTHER" id="PTHR30349">
    <property type="entry name" value="PHAGE INTEGRASE-RELATED"/>
    <property type="match status" value="1"/>
</dbReference>
<evidence type="ECO:0000256" key="1">
    <source>
        <dbReference type="ARBA" id="ARBA00008857"/>
    </source>
</evidence>
<dbReference type="AlphaFoldDB" id="A0A378TNF0"/>
<keyword evidence="8" id="KW-1185">Reference proteome</keyword>
<evidence type="ECO:0000256" key="3">
    <source>
        <dbReference type="ARBA" id="ARBA00023172"/>
    </source>
</evidence>
<dbReference type="InterPro" id="IPR011010">
    <property type="entry name" value="DNA_brk_join_enz"/>
</dbReference>
<evidence type="ECO:0000256" key="4">
    <source>
        <dbReference type="PROSITE-ProRule" id="PRU01248"/>
    </source>
</evidence>
<dbReference type="Gene3D" id="1.10.150.130">
    <property type="match status" value="1"/>
</dbReference>
<evidence type="ECO:0000256" key="2">
    <source>
        <dbReference type="ARBA" id="ARBA00023125"/>
    </source>
</evidence>
<dbReference type="GO" id="GO:0006310">
    <property type="term" value="P:DNA recombination"/>
    <property type="evidence" value="ECO:0007669"/>
    <property type="project" value="UniProtKB-KW"/>
</dbReference>
<name>A0A378TNF0_9MYCO</name>
<feature type="domain" description="Tyr recombinase" evidence="5">
    <location>
        <begin position="105"/>
        <end position="230"/>
    </location>
</feature>
<feature type="domain" description="Core-binding (CB)" evidence="6">
    <location>
        <begin position="1"/>
        <end position="84"/>
    </location>
</feature>